<organism evidence="4 5">
    <name type="scientific">Panagrellus redivivus</name>
    <name type="common">Microworm</name>
    <dbReference type="NCBI Taxonomy" id="6233"/>
    <lineage>
        <taxon>Eukaryota</taxon>
        <taxon>Metazoa</taxon>
        <taxon>Ecdysozoa</taxon>
        <taxon>Nematoda</taxon>
        <taxon>Chromadorea</taxon>
        <taxon>Rhabditida</taxon>
        <taxon>Tylenchina</taxon>
        <taxon>Panagrolaimomorpha</taxon>
        <taxon>Panagrolaimoidea</taxon>
        <taxon>Panagrolaimidae</taxon>
        <taxon>Panagrellus</taxon>
    </lineage>
</organism>
<feature type="domain" description="Ubiquitin-like" evidence="3">
    <location>
        <begin position="238"/>
        <end position="316"/>
    </location>
</feature>
<accession>A0A7E4VVH2</accession>
<dbReference type="Pfam" id="PF00240">
    <property type="entry name" value="ubiquitin"/>
    <property type="match status" value="2"/>
</dbReference>
<keyword evidence="2" id="KW-0472">Membrane</keyword>
<dbReference type="InterPro" id="IPR000626">
    <property type="entry name" value="Ubiquitin-like_dom"/>
</dbReference>
<reference evidence="4" key="1">
    <citation type="journal article" date="2013" name="Genetics">
        <title>The draft genome and transcriptome of Panagrellus redivivus are shaped by the harsh demands of a free-living lifestyle.</title>
        <authorList>
            <person name="Srinivasan J."/>
            <person name="Dillman A.R."/>
            <person name="Macchietto M.G."/>
            <person name="Heikkinen L."/>
            <person name="Lakso M."/>
            <person name="Fracchia K.M."/>
            <person name="Antoshechkin I."/>
            <person name="Mortazavi A."/>
            <person name="Wong G."/>
            <person name="Sternberg P.W."/>
        </authorList>
    </citation>
    <scope>NUCLEOTIDE SEQUENCE [LARGE SCALE GENOMIC DNA]</scope>
    <source>
        <strain evidence="4">MT8872</strain>
    </source>
</reference>
<sequence length="558" mass="62350">MLDSVVTGVTNFMSSQTLIFFAVMALAMYLAWLSTGVEPLHYRLWVGQLISCPSHQVLRLHDMRRGQRDRNYLRLPPTVSPDSNPRISTVVFVQRPTEVHGPNAPRAQHNYFDDLSGNVEHQQALADFIHEHTEMNSSSQPLECLPDDIDRTTTAAPLDHPAMLMEVIHQLQTLGRGDDSSRTDAAATSSSSASALPGSVPMPVPNPQRPEDFVGPAQTTPRNVVNSMNSAPPAPDSITVALRKSTAEDASADKHIETTLTTTILDFKRQCFPDTDVSKEKLIYQGILLENDTFTVGRYGLRDQSVVLHVSSQTDEPLPEMLLIRLKHLDDRVVESHVPVYTTVGELKRINFHRELANGNIIRLIFRGVLLRNDSKTLSSYGIVDDSVLHVQIGQAPYRAEGAPDNRQSQNSTQNNPNQPFGNSVLIVTGYAPVDAVLLALLSSVLWIVRWSETEDVVDEADSLSARFARRLRHAIRYCAVMAASLVAHDPNNDQESQYHLGNAFYFFICLKVMFLIFISLWFPQIADLKSVFLLSLISCTALLYIWCNRPRQPFQTQ</sequence>
<dbReference type="GO" id="GO:0036503">
    <property type="term" value="P:ERAD pathway"/>
    <property type="evidence" value="ECO:0007669"/>
    <property type="project" value="InterPro"/>
</dbReference>
<evidence type="ECO:0000313" key="5">
    <source>
        <dbReference type="WBParaSite" id="Pan_g3966.t1"/>
    </source>
</evidence>
<evidence type="ECO:0000259" key="3">
    <source>
        <dbReference type="PROSITE" id="PS50053"/>
    </source>
</evidence>
<dbReference type="SMART" id="SM00213">
    <property type="entry name" value="UBQ"/>
    <property type="match status" value="2"/>
</dbReference>
<keyword evidence="2" id="KW-0812">Transmembrane</keyword>
<dbReference type="PANTHER" id="PTHR14557">
    <property type="entry name" value="PROTEIN C7ORF21"/>
    <property type="match status" value="1"/>
</dbReference>
<dbReference type="SUPFAM" id="SSF54236">
    <property type="entry name" value="Ubiquitin-like"/>
    <property type="match status" value="2"/>
</dbReference>
<dbReference type="CDD" id="cd17057">
    <property type="entry name" value="Ubl_TMUB1_like"/>
    <property type="match status" value="1"/>
</dbReference>
<dbReference type="Proteomes" id="UP000492821">
    <property type="component" value="Unassembled WGS sequence"/>
</dbReference>
<evidence type="ECO:0000256" key="2">
    <source>
        <dbReference type="SAM" id="Phobius"/>
    </source>
</evidence>
<dbReference type="AlphaFoldDB" id="A0A7E4VVH2"/>
<evidence type="ECO:0000256" key="1">
    <source>
        <dbReference type="SAM" id="MobiDB-lite"/>
    </source>
</evidence>
<feature type="compositionally biased region" description="Polar residues" evidence="1">
    <location>
        <begin position="217"/>
        <end position="230"/>
    </location>
</feature>
<feature type="region of interest" description="Disordered" evidence="1">
    <location>
        <begin position="174"/>
        <end position="234"/>
    </location>
</feature>
<keyword evidence="4" id="KW-1185">Reference proteome</keyword>
<reference evidence="5" key="2">
    <citation type="submission" date="2020-10" db="UniProtKB">
        <authorList>
            <consortium name="WormBaseParasite"/>
        </authorList>
    </citation>
    <scope>IDENTIFICATION</scope>
</reference>
<keyword evidence="2" id="KW-1133">Transmembrane helix</keyword>
<dbReference type="Gene3D" id="3.10.20.90">
    <property type="entry name" value="Phosphatidylinositol 3-kinase Catalytic Subunit, Chain A, domain 1"/>
    <property type="match status" value="2"/>
</dbReference>
<dbReference type="InterPro" id="IPR029071">
    <property type="entry name" value="Ubiquitin-like_domsf"/>
</dbReference>
<feature type="transmembrane region" description="Helical" evidence="2">
    <location>
        <begin position="504"/>
        <end position="523"/>
    </location>
</feature>
<name>A0A7E4VVH2_PANRE</name>
<dbReference type="PROSITE" id="PS50053">
    <property type="entry name" value="UBIQUITIN_2"/>
    <property type="match status" value="2"/>
</dbReference>
<dbReference type="WBParaSite" id="Pan_g3966.t1">
    <property type="protein sequence ID" value="Pan_g3966.t1"/>
    <property type="gene ID" value="Pan_g3966"/>
</dbReference>
<feature type="domain" description="Ubiquitin-like" evidence="3">
    <location>
        <begin position="322"/>
        <end position="391"/>
    </location>
</feature>
<feature type="transmembrane region" description="Helical" evidence="2">
    <location>
        <begin position="529"/>
        <end position="548"/>
    </location>
</feature>
<feature type="compositionally biased region" description="Low complexity" evidence="1">
    <location>
        <begin position="183"/>
        <end position="195"/>
    </location>
</feature>
<proteinExistence type="predicted"/>
<protein>
    <submittedName>
        <fullName evidence="5">Ubiquitin-like domain-containing protein</fullName>
    </submittedName>
</protein>
<dbReference type="InterPro" id="IPR040352">
    <property type="entry name" value="TMUB1/2"/>
</dbReference>
<feature type="transmembrane region" description="Helical" evidence="2">
    <location>
        <begin position="12"/>
        <end position="33"/>
    </location>
</feature>
<evidence type="ECO:0000313" key="4">
    <source>
        <dbReference type="Proteomes" id="UP000492821"/>
    </source>
</evidence>
<dbReference type="PANTHER" id="PTHR14557:SF5">
    <property type="entry name" value="UBIQUITIN-LIKE DOMAIN-CONTAINING PROTEIN"/>
    <property type="match status" value="1"/>
</dbReference>